<dbReference type="Pfam" id="PF08681">
    <property type="entry name" value="TacA1"/>
    <property type="match status" value="1"/>
</dbReference>
<dbReference type="Gene3D" id="1.20.5.780">
    <property type="entry name" value="Single helix bin"/>
    <property type="match status" value="1"/>
</dbReference>
<reference evidence="7 8" key="1">
    <citation type="submission" date="2018-01" db="EMBL/GenBank/DDBJ databases">
        <title>Genome sequence of a Cantenovulum-like bacteria.</title>
        <authorList>
            <person name="Tan W.R."/>
            <person name="Lau N.-S."/>
            <person name="Go F."/>
            <person name="Amirul A.-A.A."/>
        </authorList>
    </citation>
    <scope>NUCLEOTIDE SEQUENCE [LARGE SCALE GENOMIC DNA]</scope>
    <source>
        <strain evidence="7 8">CCB-QB4</strain>
    </source>
</reference>
<dbReference type="SUPFAM" id="SSF47598">
    <property type="entry name" value="Ribbon-helix-helix"/>
    <property type="match status" value="1"/>
</dbReference>
<dbReference type="EMBL" id="CP026604">
    <property type="protein sequence ID" value="AWB65538.1"/>
    <property type="molecule type" value="Genomic_DNA"/>
</dbReference>
<dbReference type="InterPro" id="IPR014795">
    <property type="entry name" value="TacA_1-like"/>
</dbReference>
<sequence>MATKTAPINMRVEPSVRNILDAAASILKVDRTVFIQQAALAEAYEVLANQKDFTLDEQAFAAFEQALDATPTRNEGMADLLSRKAPWE</sequence>
<dbReference type="PANTHER" id="PTHR35401:SF1">
    <property type="entry name" value="CYTOPLASMIC PROTEIN"/>
    <property type="match status" value="1"/>
</dbReference>
<evidence type="ECO:0000256" key="2">
    <source>
        <dbReference type="ARBA" id="ARBA00022649"/>
    </source>
</evidence>
<evidence type="ECO:0000256" key="4">
    <source>
        <dbReference type="ARBA" id="ARBA00023125"/>
    </source>
</evidence>
<keyword evidence="4" id="KW-0238">DNA-binding</keyword>
<proteinExistence type="inferred from homology"/>
<dbReference type="GO" id="GO:0006355">
    <property type="term" value="P:regulation of DNA-templated transcription"/>
    <property type="evidence" value="ECO:0007669"/>
    <property type="project" value="InterPro"/>
</dbReference>
<dbReference type="PANTHER" id="PTHR35401">
    <property type="entry name" value="COPG FAMILY HELIX-TURN-HELIX PROTEIN-RELATED-RELATED"/>
    <property type="match status" value="1"/>
</dbReference>
<dbReference type="Proteomes" id="UP000244441">
    <property type="component" value="Chromosome"/>
</dbReference>
<evidence type="ECO:0000256" key="1">
    <source>
        <dbReference type="ARBA" id="ARBA00022491"/>
    </source>
</evidence>
<dbReference type="KEGG" id="cate:C2869_03405"/>
<keyword evidence="3" id="KW-0805">Transcription regulation</keyword>
<dbReference type="InterPro" id="IPR010985">
    <property type="entry name" value="Ribbon_hlx_hlx"/>
</dbReference>
<evidence type="ECO:0000256" key="6">
    <source>
        <dbReference type="ARBA" id="ARBA00049988"/>
    </source>
</evidence>
<evidence type="ECO:0000256" key="3">
    <source>
        <dbReference type="ARBA" id="ARBA00023015"/>
    </source>
</evidence>
<name>A0A2S0VMU3_9ALTE</name>
<gene>
    <name evidence="7" type="ORF">C2869_03405</name>
</gene>
<dbReference type="GO" id="GO:0003677">
    <property type="term" value="F:DNA binding"/>
    <property type="evidence" value="ECO:0007669"/>
    <property type="project" value="UniProtKB-KW"/>
</dbReference>
<keyword evidence="2" id="KW-1277">Toxin-antitoxin system</keyword>
<protein>
    <recommendedName>
        <fullName evidence="9">DUF1778 domain-containing protein</fullName>
    </recommendedName>
</protein>
<evidence type="ECO:0008006" key="9">
    <source>
        <dbReference type="Google" id="ProtNLM"/>
    </source>
</evidence>
<organism evidence="7 8">
    <name type="scientific">Saccharobesus litoralis</name>
    <dbReference type="NCBI Taxonomy" id="2172099"/>
    <lineage>
        <taxon>Bacteria</taxon>
        <taxon>Pseudomonadati</taxon>
        <taxon>Pseudomonadota</taxon>
        <taxon>Gammaproteobacteria</taxon>
        <taxon>Alteromonadales</taxon>
        <taxon>Alteromonadaceae</taxon>
        <taxon>Saccharobesus</taxon>
    </lineage>
</organism>
<dbReference type="RefSeq" id="WP_108601614.1">
    <property type="nucleotide sequence ID" value="NZ_CP026604.1"/>
</dbReference>
<dbReference type="AlphaFoldDB" id="A0A2S0VMU3"/>
<keyword evidence="5" id="KW-0804">Transcription</keyword>
<evidence type="ECO:0000313" key="8">
    <source>
        <dbReference type="Proteomes" id="UP000244441"/>
    </source>
</evidence>
<keyword evidence="1" id="KW-0678">Repressor</keyword>
<evidence type="ECO:0000313" key="7">
    <source>
        <dbReference type="EMBL" id="AWB65538.1"/>
    </source>
</evidence>
<comment type="similarity">
    <text evidence="6">Belongs to the TacA antitoxin family.</text>
</comment>
<accession>A0A2S0VMU3</accession>
<evidence type="ECO:0000256" key="5">
    <source>
        <dbReference type="ARBA" id="ARBA00023163"/>
    </source>
</evidence>
<dbReference type="OrthoDB" id="5297163at2"/>
<keyword evidence="8" id="KW-1185">Reference proteome</keyword>